<reference evidence="3" key="2">
    <citation type="submission" date="2021-09" db="EMBL/GenBank/DDBJ databases">
        <authorList>
            <person name="Gilroy R."/>
        </authorList>
    </citation>
    <scope>NUCLEOTIDE SEQUENCE</scope>
    <source>
        <strain evidence="3">7318</strain>
    </source>
</reference>
<proteinExistence type="predicted"/>
<dbReference type="GO" id="GO:0006310">
    <property type="term" value="P:DNA recombination"/>
    <property type="evidence" value="ECO:0007669"/>
    <property type="project" value="UniProtKB-KW"/>
</dbReference>
<dbReference type="InterPro" id="IPR002104">
    <property type="entry name" value="Integrase_catalytic"/>
</dbReference>
<comment type="caution">
    <text evidence="3">The sequence shown here is derived from an EMBL/GenBank/DDBJ whole genome shotgun (WGS) entry which is preliminary data.</text>
</comment>
<dbReference type="GO" id="GO:0015074">
    <property type="term" value="P:DNA integration"/>
    <property type="evidence" value="ECO:0007669"/>
    <property type="project" value="InterPro"/>
</dbReference>
<dbReference type="Proteomes" id="UP000780768">
    <property type="component" value="Unassembled WGS sequence"/>
</dbReference>
<reference evidence="3" key="1">
    <citation type="journal article" date="2021" name="PeerJ">
        <title>Extensive microbial diversity within the chicken gut microbiome revealed by metagenomics and culture.</title>
        <authorList>
            <person name="Gilroy R."/>
            <person name="Ravi A."/>
            <person name="Getino M."/>
            <person name="Pursley I."/>
            <person name="Horton D.L."/>
            <person name="Alikhan N.F."/>
            <person name="Baker D."/>
            <person name="Gharbi K."/>
            <person name="Hall N."/>
            <person name="Watson M."/>
            <person name="Adriaenssens E.M."/>
            <person name="Foster-Nyarko E."/>
            <person name="Jarju S."/>
            <person name="Secka A."/>
            <person name="Antonio M."/>
            <person name="Oren A."/>
            <person name="Chaudhuri R.R."/>
            <person name="La Ragione R."/>
            <person name="Hildebrand F."/>
            <person name="Pallen M.J."/>
        </authorList>
    </citation>
    <scope>NUCLEOTIDE SEQUENCE</scope>
    <source>
        <strain evidence="3">7318</strain>
    </source>
</reference>
<organism evidence="3 4">
    <name type="scientific">Megamonas hypermegale</name>
    <dbReference type="NCBI Taxonomy" id="158847"/>
    <lineage>
        <taxon>Bacteria</taxon>
        <taxon>Bacillati</taxon>
        <taxon>Bacillota</taxon>
        <taxon>Negativicutes</taxon>
        <taxon>Selenomonadales</taxon>
        <taxon>Selenomonadaceae</taxon>
        <taxon>Megamonas</taxon>
    </lineage>
</organism>
<dbReference type="PROSITE" id="PS51898">
    <property type="entry name" value="TYR_RECOMBINASE"/>
    <property type="match status" value="1"/>
</dbReference>
<evidence type="ECO:0000313" key="4">
    <source>
        <dbReference type="Proteomes" id="UP000780768"/>
    </source>
</evidence>
<keyword evidence="1" id="KW-0233">DNA recombination</keyword>
<protein>
    <submittedName>
        <fullName evidence="3">Tyrosine-type recombinase/integrase</fullName>
    </submittedName>
</protein>
<dbReference type="SUPFAM" id="SSF56349">
    <property type="entry name" value="DNA breaking-rejoining enzymes"/>
    <property type="match status" value="1"/>
</dbReference>
<gene>
    <name evidence="3" type="ORF">K8V65_01255</name>
</gene>
<accession>A0A921HP29</accession>
<evidence type="ECO:0000313" key="3">
    <source>
        <dbReference type="EMBL" id="HJF84281.1"/>
    </source>
</evidence>
<name>A0A921HP29_9FIRM</name>
<evidence type="ECO:0000256" key="1">
    <source>
        <dbReference type="ARBA" id="ARBA00023172"/>
    </source>
</evidence>
<dbReference type="InterPro" id="IPR013762">
    <property type="entry name" value="Integrase-like_cat_sf"/>
</dbReference>
<dbReference type="InterPro" id="IPR011010">
    <property type="entry name" value="DNA_brk_join_enz"/>
</dbReference>
<dbReference type="Gene3D" id="1.10.443.10">
    <property type="entry name" value="Intergrase catalytic core"/>
    <property type="match status" value="1"/>
</dbReference>
<dbReference type="AlphaFoldDB" id="A0A921HP29"/>
<feature type="domain" description="Tyr recombinase" evidence="2">
    <location>
        <begin position="1"/>
        <end position="78"/>
    </location>
</feature>
<dbReference type="EMBL" id="DYVR01000035">
    <property type="protein sequence ID" value="HJF84281.1"/>
    <property type="molecule type" value="Genomic_DNA"/>
</dbReference>
<sequence length="89" mass="10117">MPISNNRVAYLIKSTGIKAGIKKNIHPHIFRHTHASLLAEAGTQLEVISQRLGHSSSNITRKIYLHITQNLEQKSIEKFSDYMQKVSTF</sequence>
<evidence type="ECO:0000259" key="2">
    <source>
        <dbReference type="PROSITE" id="PS51898"/>
    </source>
</evidence>
<dbReference type="GO" id="GO:0003677">
    <property type="term" value="F:DNA binding"/>
    <property type="evidence" value="ECO:0007669"/>
    <property type="project" value="InterPro"/>
</dbReference>
<dbReference type="Pfam" id="PF00589">
    <property type="entry name" value="Phage_integrase"/>
    <property type="match status" value="1"/>
</dbReference>